<dbReference type="InterPro" id="IPR011260">
    <property type="entry name" value="RNAP_asu_C"/>
</dbReference>
<dbReference type="GO" id="GO:0003677">
    <property type="term" value="F:DNA binding"/>
    <property type="evidence" value="ECO:0007669"/>
    <property type="project" value="InterPro"/>
</dbReference>
<dbReference type="AlphaFoldDB" id="A0A1F7V8V2"/>
<dbReference type="GO" id="GO:0003899">
    <property type="term" value="F:DNA-directed RNA polymerase activity"/>
    <property type="evidence" value="ECO:0007669"/>
    <property type="project" value="InterPro"/>
</dbReference>
<dbReference type="Pfam" id="PF03118">
    <property type="entry name" value="RNA_pol_A_CTD"/>
    <property type="match status" value="1"/>
</dbReference>
<dbReference type="Proteomes" id="UP000176593">
    <property type="component" value="Unassembled WGS sequence"/>
</dbReference>
<evidence type="ECO:0000259" key="1">
    <source>
        <dbReference type="Pfam" id="PF03118"/>
    </source>
</evidence>
<dbReference type="GO" id="GO:0006351">
    <property type="term" value="P:DNA-templated transcription"/>
    <property type="evidence" value="ECO:0007669"/>
    <property type="project" value="InterPro"/>
</dbReference>
<dbReference type="SUPFAM" id="SSF47789">
    <property type="entry name" value="C-terminal domain of RNA polymerase alpha subunit"/>
    <property type="match status" value="1"/>
</dbReference>
<dbReference type="Gene3D" id="1.10.150.20">
    <property type="entry name" value="5' to 3' exonuclease, C-terminal subdomain"/>
    <property type="match status" value="1"/>
</dbReference>
<gene>
    <name evidence="2" type="ORF">A3I41_03255</name>
</gene>
<dbReference type="EMBL" id="MGEQ01000003">
    <property type="protein sequence ID" value="OGL86946.1"/>
    <property type="molecule type" value="Genomic_DNA"/>
</dbReference>
<evidence type="ECO:0000313" key="3">
    <source>
        <dbReference type="Proteomes" id="UP000176593"/>
    </source>
</evidence>
<evidence type="ECO:0000313" key="2">
    <source>
        <dbReference type="EMBL" id="OGL86946.1"/>
    </source>
</evidence>
<reference evidence="2 3" key="1">
    <citation type="journal article" date="2016" name="Nat. Commun.">
        <title>Thousands of microbial genomes shed light on interconnected biogeochemical processes in an aquifer system.</title>
        <authorList>
            <person name="Anantharaman K."/>
            <person name="Brown C.T."/>
            <person name="Hug L.A."/>
            <person name="Sharon I."/>
            <person name="Castelle C.J."/>
            <person name="Probst A.J."/>
            <person name="Thomas B.C."/>
            <person name="Singh A."/>
            <person name="Wilkins M.J."/>
            <person name="Karaoz U."/>
            <person name="Brodie E.L."/>
            <person name="Williams K.H."/>
            <person name="Hubbard S.S."/>
            <person name="Banfield J.F."/>
        </authorList>
    </citation>
    <scope>NUCLEOTIDE SEQUENCE [LARGE SCALE GENOMIC DNA]</scope>
</reference>
<protein>
    <recommendedName>
        <fullName evidence="1">RNA polymerase alpha subunit C-terminal domain-containing protein</fullName>
    </recommendedName>
</protein>
<sequence>MNCLHLEIFSRYFLQRRTVSTESFSNQILRYAHLEIQPTESRTTAEKQELETLRDDVFEQNFLAFIDGMRTTKDLLVGDMKNTGLGDVFLQELGTPYPNCERGLIWMLYLQTFLEGKRPVPASVEAMQKDLAIFYVRLWRHDINLKSHERRIENDDMQNDLFLRLLIRIEDLRHLSTRARNILANLNIRFVGELTQRRKNDMLRTKQCGKFTLQEYVYELENLGLAFDTVLDQETKTAFEKVIYG</sequence>
<comment type="caution">
    <text evidence="2">The sequence shown here is derived from an EMBL/GenBank/DDBJ whole genome shotgun (WGS) entry which is preliminary data.</text>
</comment>
<feature type="domain" description="RNA polymerase alpha subunit C-terminal" evidence="1">
    <location>
        <begin position="165"/>
        <end position="216"/>
    </location>
</feature>
<accession>A0A1F7V8V2</accession>
<name>A0A1F7V8V2_9BACT</name>
<proteinExistence type="predicted"/>
<organism evidence="2 3">
    <name type="scientific">Candidatus Uhrbacteria bacterium RIFCSPLOWO2_02_FULL_48_18</name>
    <dbReference type="NCBI Taxonomy" id="1802408"/>
    <lineage>
        <taxon>Bacteria</taxon>
        <taxon>Candidatus Uhriibacteriota</taxon>
    </lineage>
</organism>